<reference evidence="2" key="1">
    <citation type="submission" date="2019-08" db="EMBL/GenBank/DDBJ databases">
        <authorList>
            <person name="Kucharzyk K."/>
            <person name="Murdoch R.W."/>
            <person name="Higgins S."/>
            <person name="Loffler F."/>
        </authorList>
    </citation>
    <scope>NUCLEOTIDE SEQUENCE</scope>
</reference>
<feature type="transmembrane region" description="Helical" evidence="1">
    <location>
        <begin position="15"/>
        <end position="36"/>
    </location>
</feature>
<keyword evidence="1" id="KW-1133">Transmembrane helix</keyword>
<gene>
    <name evidence="2" type="ORF">SDC9_165420</name>
</gene>
<name>A0A645FWJ3_9ZZZZ</name>
<dbReference type="AlphaFoldDB" id="A0A645FWJ3"/>
<comment type="caution">
    <text evidence="2">The sequence shown here is derived from an EMBL/GenBank/DDBJ whole genome shotgun (WGS) entry which is preliminary data.</text>
</comment>
<dbReference type="EMBL" id="VSSQ01065319">
    <property type="protein sequence ID" value="MPN18062.1"/>
    <property type="molecule type" value="Genomic_DNA"/>
</dbReference>
<protein>
    <submittedName>
        <fullName evidence="2">Uncharacterized protein</fullName>
    </submittedName>
</protein>
<evidence type="ECO:0000256" key="1">
    <source>
        <dbReference type="SAM" id="Phobius"/>
    </source>
</evidence>
<proteinExistence type="predicted"/>
<keyword evidence="1" id="KW-0472">Membrane</keyword>
<evidence type="ECO:0000313" key="2">
    <source>
        <dbReference type="EMBL" id="MPN18062.1"/>
    </source>
</evidence>
<sequence>MHVVPEVHWTHNSTIVLAIFTLIGAVVVVMECQQVFNLCLLREFMTPFEVGVNRRQIVGFVVDAVVGVIRVTGDHFVDAAVIGMAHHKRALPGLQAIVAIDRFRVKTVVGVNFQI</sequence>
<organism evidence="2">
    <name type="scientific">bioreactor metagenome</name>
    <dbReference type="NCBI Taxonomy" id="1076179"/>
    <lineage>
        <taxon>unclassified sequences</taxon>
        <taxon>metagenomes</taxon>
        <taxon>ecological metagenomes</taxon>
    </lineage>
</organism>
<accession>A0A645FWJ3</accession>
<keyword evidence="1" id="KW-0812">Transmembrane</keyword>